<dbReference type="PROSITE" id="PS50929">
    <property type="entry name" value="ABC_TM1F"/>
    <property type="match status" value="1"/>
</dbReference>
<dbReference type="SMART" id="SM00382">
    <property type="entry name" value="AAA"/>
    <property type="match status" value="1"/>
</dbReference>
<dbReference type="Pfam" id="PF00005">
    <property type="entry name" value="ABC_tran"/>
    <property type="match status" value="1"/>
</dbReference>
<dbReference type="PANTHER" id="PTHR24221">
    <property type="entry name" value="ATP-BINDING CASSETTE SUB-FAMILY B"/>
    <property type="match status" value="1"/>
</dbReference>
<feature type="domain" description="ABC transporter" evidence="8">
    <location>
        <begin position="318"/>
        <end position="520"/>
    </location>
</feature>
<feature type="transmembrane region" description="Helical" evidence="7">
    <location>
        <begin position="229"/>
        <end position="250"/>
    </location>
</feature>
<proteinExistence type="predicted"/>
<dbReference type="SUPFAM" id="SSF52540">
    <property type="entry name" value="P-loop containing nucleoside triphosphate hydrolases"/>
    <property type="match status" value="1"/>
</dbReference>
<dbReference type="Proteomes" id="UP001211044">
    <property type="component" value="Chromosome"/>
</dbReference>
<dbReference type="PROSITE" id="PS00211">
    <property type="entry name" value="ABC_TRANSPORTER_1"/>
    <property type="match status" value="1"/>
</dbReference>
<evidence type="ECO:0000259" key="8">
    <source>
        <dbReference type="PROSITE" id="PS50893"/>
    </source>
</evidence>
<feature type="transmembrane region" description="Helical" evidence="7">
    <location>
        <begin position="147"/>
        <end position="165"/>
    </location>
</feature>
<evidence type="ECO:0000313" key="10">
    <source>
        <dbReference type="EMBL" id="WCE46055.1"/>
    </source>
</evidence>
<sequence>MRTLSKPPLLPNVLAAVLVPLLLTDAALAAAPYLQAVLSGQAAPRRTLLLPLLLVAVAASCSLACRLGGGKAAGRLEGDLRSRILNKVYAAGPVGAPSAGRITAITTGIVERVAGAKTKVLPELLAMLYSPFCVSVVWALWGMWRSALTLSATSGLAYVLVRLFLKKIRKSSVANRRAEARLSESYLQSLRALGAASYLNGQDFLTERVEESAEVQRQRTMSLLAVNQSVLFVIHMAAFAVAFTASALVLSVEAPYSGMAVAACASLVIALRPVDRAGLYFVSAMGGRGAQTALSGFEHSLKRSESAVYGQPNPHNIVDLVDVTAGYAQDKPVLRNFFLSVRKGEHVALVGATGAGKSTIAGVLEGFVPVLSGKVAIDGVDSSARYPAASCVAYVPQNPYLLGDTVRQCFGSRTETAIWQALEDAQIGSWLRANGGLDLPLIEGGKNLSGGQRARIAIAIALASDKELLLLDEPTASIDEQSQKLILKTLAEQTGKRTILHIAHRAEAIAAAQRVVRVEAR</sequence>
<evidence type="ECO:0000256" key="6">
    <source>
        <dbReference type="ARBA" id="ARBA00023136"/>
    </source>
</evidence>
<dbReference type="Gene3D" id="1.20.1560.10">
    <property type="entry name" value="ABC transporter type 1, transmembrane domain"/>
    <property type="match status" value="1"/>
</dbReference>
<feature type="domain" description="ABC transmembrane type-1" evidence="9">
    <location>
        <begin position="52"/>
        <end position="286"/>
    </location>
</feature>
<organism evidence="10 11">
    <name type="scientific">Winkia neuii subsp. anitrata</name>
    <dbReference type="NCBI Taxonomy" id="29318"/>
    <lineage>
        <taxon>Bacteria</taxon>
        <taxon>Bacillati</taxon>
        <taxon>Actinomycetota</taxon>
        <taxon>Actinomycetes</taxon>
        <taxon>Actinomycetales</taxon>
        <taxon>Actinomycetaceae</taxon>
        <taxon>Winkia</taxon>
    </lineage>
</organism>
<keyword evidence="6 7" id="KW-0472">Membrane</keyword>
<feature type="transmembrane region" description="Helical" evidence="7">
    <location>
        <begin position="120"/>
        <end position="141"/>
    </location>
</feature>
<dbReference type="GO" id="GO:0140359">
    <property type="term" value="F:ABC-type transporter activity"/>
    <property type="evidence" value="ECO:0007669"/>
    <property type="project" value="InterPro"/>
</dbReference>
<keyword evidence="3" id="KW-0547">Nucleotide-binding</keyword>
<dbReference type="InterPro" id="IPR003593">
    <property type="entry name" value="AAA+_ATPase"/>
</dbReference>
<dbReference type="RefSeq" id="WP_048706446.1">
    <property type="nucleotide sequence ID" value="NZ_CP116394.1"/>
</dbReference>
<dbReference type="GO" id="GO:0005886">
    <property type="term" value="C:plasma membrane"/>
    <property type="evidence" value="ECO:0007669"/>
    <property type="project" value="UniProtKB-SubCell"/>
</dbReference>
<dbReference type="InterPro" id="IPR003439">
    <property type="entry name" value="ABC_transporter-like_ATP-bd"/>
</dbReference>
<evidence type="ECO:0000259" key="9">
    <source>
        <dbReference type="PROSITE" id="PS50929"/>
    </source>
</evidence>
<dbReference type="InterPro" id="IPR039421">
    <property type="entry name" value="Type_1_exporter"/>
</dbReference>
<gene>
    <name evidence="10" type="ORF">PIG85_10490</name>
</gene>
<evidence type="ECO:0000256" key="2">
    <source>
        <dbReference type="ARBA" id="ARBA00022692"/>
    </source>
</evidence>
<feature type="transmembrane region" description="Helical" evidence="7">
    <location>
        <begin position="48"/>
        <end position="67"/>
    </location>
</feature>
<accession>A0AB38XP76</accession>
<dbReference type="PROSITE" id="PS50893">
    <property type="entry name" value="ABC_TRANSPORTER_2"/>
    <property type="match status" value="1"/>
</dbReference>
<keyword evidence="2 7" id="KW-0812">Transmembrane</keyword>
<dbReference type="EMBL" id="CP116394">
    <property type="protein sequence ID" value="WCE46055.1"/>
    <property type="molecule type" value="Genomic_DNA"/>
</dbReference>
<dbReference type="SUPFAM" id="SSF90123">
    <property type="entry name" value="ABC transporter transmembrane region"/>
    <property type="match status" value="1"/>
</dbReference>
<evidence type="ECO:0000256" key="4">
    <source>
        <dbReference type="ARBA" id="ARBA00022840"/>
    </source>
</evidence>
<evidence type="ECO:0000256" key="1">
    <source>
        <dbReference type="ARBA" id="ARBA00004651"/>
    </source>
</evidence>
<evidence type="ECO:0000256" key="7">
    <source>
        <dbReference type="SAM" id="Phobius"/>
    </source>
</evidence>
<dbReference type="KEGG" id="wne:PIG85_10490"/>
<dbReference type="InterPro" id="IPR011527">
    <property type="entry name" value="ABC1_TM_dom"/>
</dbReference>
<name>A0AB38XP76_9ACTO</name>
<dbReference type="InterPro" id="IPR017871">
    <property type="entry name" value="ABC_transporter-like_CS"/>
</dbReference>
<evidence type="ECO:0000256" key="3">
    <source>
        <dbReference type="ARBA" id="ARBA00022741"/>
    </source>
</evidence>
<evidence type="ECO:0000313" key="11">
    <source>
        <dbReference type="Proteomes" id="UP001211044"/>
    </source>
</evidence>
<dbReference type="InterPro" id="IPR036640">
    <property type="entry name" value="ABC1_TM_sf"/>
</dbReference>
<dbReference type="Pfam" id="PF00664">
    <property type="entry name" value="ABC_membrane"/>
    <property type="match status" value="1"/>
</dbReference>
<reference evidence="10" key="1">
    <citation type="submission" date="2023-01" db="EMBL/GenBank/DDBJ databases">
        <title>Comparative Genomic Analysis of the Clinically-Derived Winkia Strain NY0527 Provides Evidence into the Taxonomic Reassignment of Winkia neuii and Characterizes Their Virulence Traits.</title>
        <authorList>
            <person name="Cai X."/>
            <person name="Peng Y."/>
            <person name="Li M."/>
            <person name="Qiu Y."/>
            <person name="Wang Y."/>
            <person name="Xu L."/>
            <person name="Hou Q."/>
        </authorList>
    </citation>
    <scope>NUCLEOTIDE SEQUENCE</scope>
    <source>
        <strain evidence="10">NY0527</strain>
    </source>
</reference>
<protein>
    <submittedName>
        <fullName evidence="10">ATP-binding cassette domain-containing protein</fullName>
    </submittedName>
</protein>
<dbReference type="InterPro" id="IPR027417">
    <property type="entry name" value="P-loop_NTPase"/>
</dbReference>
<dbReference type="PANTHER" id="PTHR24221:SF654">
    <property type="entry name" value="ATP-BINDING CASSETTE SUB-FAMILY B MEMBER 6"/>
    <property type="match status" value="1"/>
</dbReference>
<evidence type="ECO:0000256" key="5">
    <source>
        <dbReference type="ARBA" id="ARBA00022989"/>
    </source>
</evidence>
<dbReference type="AlphaFoldDB" id="A0AB38XP76"/>
<dbReference type="GO" id="GO:0016887">
    <property type="term" value="F:ATP hydrolysis activity"/>
    <property type="evidence" value="ECO:0007669"/>
    <property type="project" value="InterPro"/>
</dbReference>
<dbReference type="Gene3D" id="3.40.50.300">
    <property type="entry name" value="P-loop containing nucleotide triphosphate hydrolases"/>
    <property type="match status" value="1"/>
</dbReference>
<keyword evidence="5 7" id="KW-1133">Transmembrane helix</keyword>
<keyword evidence="4 10" id="KW-0067">ATP-binding</keyword>
<dbReference type="GO" id="GO:0005524">
    <property type="term" value="F:ATP binding"/>
    <property type="evidence" value="ECO:0007669"/>
    <property type="project" value="UniProtKB-KW"/>
</dbReference>
<comment type="subcellular location">
    <subcellularLocation>
        <location evidence="1">Cell membrane</location>
        <topology evidence="1">Multi-pass membrane protein</topology>
    </subcellularLocation>
</comment>